<dbReference type="GO" id="GO:0016301">
    <property type="term" value="F:kinase activity"/>
    <property type="evidence" value="ECO:0007669"/>
    <property type="project" value="UniProtKB-KW"/>
</dbReference>
<keyword evidence="4" id="KW-0418">Kinase</keyword>
<keyword evidence="1" id="KW-0175">Coiled coil</keyword>
<feature type="compositionally biased region" description="Basic and acidic residues" evidence="2">
    <location>
        <begin position="118"/>
        <end position="128"/>
    </location>
</feature>
<dbReference type="AlphaFoldDB" id="A0A9E7I7U5"/>
<dbReference type="Proteomes" id="UP001055439">
    <property type="component" value="Chromosome 9"/>
</dbReference>
<feature type="region of interest" description="Disordered" evidence="2">
    <location>
        <begin position="100"/>
        <end position="130"/>
    </location>
</feature>
<gene>
    <name evidence="4" type="ORF">MUK42_25098</name>
</gene>
<keyword evidence="4" id="KW-0808">Transferase</keyword>
<feature type="coiled-coil region" evidence="1">
    <location>
        <begin position="135"/>
        <end position="169"/>
    </location>
</feature>
<name>A0A9E7I7U5_9LILI</name>
<keyword evidence="5" id="KW-1185">Reference proteome</keyword>
<evidence type="ECO:0000256" key="1">
    <source>
        <dbReference type="SAM" id="Coils"/>
    </source>
</evidence>
<dbReference type="EMBL" id="CP097511">
    <property type="protein sequence ID" value="URE42528.1"/>
    <property type="molecule type" value="Genomic_DNA"/>
</dbReference>
<evidence type="ECO:0000313" key="4">
    <source>
        <dbReference type="EMBL" id="URE42528.1"/>
    </source>
</evidence>
<organism evidence="4 5">
    <name type="scientific">Musa troglodytarum</name>
    <name type="common">fe'i banana</name>
    <dbReference type="NCBI Taxonomy" id="320322"/>
    <lineage>
        <taxon>Eukaryota</taxon>
        <taxon>Viridiplantae</taxon>
        <taxon>Streptophyta</taxon>
        <taxon>Embryophyta</taxon>
        <taxon>Tracheophyta</taxon>
        <taxon>Spermatophyta</taxon>
        <taxon>Magnoliopsida</taxon>
        <taxon>Liliopsida</taxon>
        <taxon>Zingiberales</taxon>
        <taxon>Musaceae</taxon>
        <taxon>Musa</taxon>
    </lineage>
</organism>
<sequence length="180" mass="19502">MLLLDFPGSAAVVATLLLALVALSGWRPRVERLRPDETDGAKPDPECSTALPAHASARLCSVCKASAFWRCKCCKAVLYWITKLSSPMALPHSERKAQSSMHGSSVAFHPKPSQEAVDAARTDRRASEGLRSAELSTLRAELEQAIAERDALSSKVAILKLEIKRLSQLIEEGPIGEDVI</sequence>
<proteinExistence type="predicted"/>
<evidence type="ECO:0000256" key="2">
    <source>
        <dbReference type="SAM" id="MobiDB-lite"/>
    </source>
</evidence>
<accession>A0A9E7I7U5</accession>
<feature type="transmembrane region" description="Helical" evidence="3">
    <location>
        <begin position="6"/>
        <end position="26"/>
    </location>
</feature>
<dbReference type="OrthoDB" id="3191556at2759"/>
<reference evidence="4" key="1">
    <citation type="submission" date="2022-05" db="EMBL/GenBank/DDBJ databases">
        <title>The Musa troglodytarum L. genome provides insights into the mechanism of non-climacteric behaviour and enrichment of carotenoids.</title>
        <authorList>
            <person name="Wang J."/>
        </authorList>
    </citation>
    <scope>NUCLEOTIDE SEQUENCE</scope>
    <source>
        <tissue evidence="4">Leaf</tissue>
    </source>
</reference>
<keyword evidence="3" id="KW-0812">Transmembrane</keyword>
<evidence type="ECO:0000313" key="5">
    <source>
        <dbReference type="Proteomes" id="UP001055439"/>
    </source>
</evidence>
<protein>
    <submittedName>
        <fullName evidence="4">GHMP kinases N terminal domain</fullName>
    </submittedName>
</protein>
<evidence type="ECO:0000256" key="3">
    <source>
        <dbReference type="SAM" id="Phobius"/>
    </source>
</evidence>
<keyword evidence="3" id="KW-1133">Transmembrane helix</keyword>
<keyword evidence="3" id="KW-0472">Membrane</keyword>